<dbReference type="InterPro" id="IPR022791">
    <property type="entry name" value="L-PG_synthase/AglD"/>
</dbReference>
<keyword evidence="5 6" id="KW-0472">Membrane</keyword>
<comment type="caution">
    <text evidence="7">The sequence shown here is derived from an EMBL/GenBank/DDBJ whole genome shotgun (WGS) entry which is preliminary data.</text>
</comment>
<organism evidence="7 8">
    <name type="scientific">Anaerotalea alkaliphila</name>
    <dbReference type="NCBI Taxonomy" id="2662126"/>
    <lineage>
        <taxon>Bacteria</taxon>
        <taxon>Bacillati</taxon>
        <taxon>Bacillota</taxon>
        <taxon>Clostridia</taxon>
        <taxon>Eubacteriales</taxon>
        <taxon>Anaerotalea</taxon>
    </lineage>
</organism>
<reference evidence="7 8" key="1">
    <citation type="submission" date="2020-01" db="EMBL/GenBank/DDBJ databases">
        <title>Anaeroalcalibacter tamaniensis gen. nov., sp. nov., moderately halophilic strictly anaerobic fermenter bacterium from mud volcano of Taman peninsula.</title>
        <authorList>
            <person name="Frolova A."/>
            <person name="Merkel A.Y."/>
            <person name="Slobodkin A.I."/>
        </authorList>
    </citation>
    <scope>NUCLEOTIDE SEQUENCE [LARGE SCALE GENOMIC DNA]</scope>
    <source>
        <strain evidence="7 8">F-3ap</strain>
    </source>
</reference>
<feature type="transmembrane region" description="Helical" evidence="6">
    <location>
        <begin position="86"/>
        <end position="105"/>
    </location>
</feature>
<keyword evidence="8" id="KW-1185">Reference proteome</keyword>
<dbReference type="Pfam" id="PF03706">
    <property type="entry name" value="LPG_synthase_TM"/>
    <property type="match status" value="1"/>
</dbReference>
<evidence type="ECO:0000256" key="2">
    <source>
        <dbReference type="ARBA" id="ARBA00022475"/>
    </source>
</evidence>
<keyword evidence="6" id="KW-0443">Lipid metabolism</keyword>
<protein>
    <recommendedName>
        <fullName evidence="6">Phosphatidylglycerol lysyltransferase</fullName>
        <ecNumber evidence="6">2.3.2.3</ecNumber>
    </recommendedName>
    <alternativeName>
        <fullName evidence="6">Lysylphosphatidylglycerol synthase</fullName>
    </alternativeName>
</protein>
<comment type="subcellular location">
    <subcellularLocation>
        <location evidence="1 6">Cell membrane</location>
        <topology evidence="1 6">Multi-pass membrane protein</topology>
    </subcellularLocation>
</comment>
<proteinExistence type="inferred from homology"/>
<dbReference type="RefSeq" id="WP_162371139.1">
    <property type="nucleotide sequence ID" value="NZ_JAAEEH010000038.1"/>
</dbReference>
<gene>
    <name evidence="6" type="primary">mprF</name>
    <name evidence="7" type="ORF">GXN74_11755</name>
</gene>
<feature type="transmembrane region" description="Helical" evidence="6">
    <location>
        <begin position="239"/>
        <end position="262"/>
    </location>
</feature>
<keyword evidence="4 6" id="KW-1133">Transmembrane helix</keyword>
<sequence length="337" mass="36485">MGRYANQIKWLLLLAFLAGLAYFQQDTLGAIAAAARQLPVPRVLLALALSTGFFLLEGEIVRLLASGYRESFSYRHGLACAYYCAFYRLLTLGAGTGLAEIHYLHRHKLPLSKATGMAMVQYTQYKIGIAAYGTLCYLLLYLPLDHVLRPYRTYIGIGILITVLIASGLIAVSVSCRLSALLFGLLRKAAGNREKTLARVGRMEAHAAVLHSASVLLLKDRRKLLQLFLLNTGKLSCWYLIPAVLLSPATGAGLLEMMALMAVCNMLAGVLPAPSGIGSLEFTFFLLFGSLGGVGALGSAILMYRFLTWMLPFAIGTLVLGAQKKSPRPHSSSKAPV</sequence>
<comment type="catalytic activity">
    <reaction evidence="6">
        <text>L-lysyl-tRNA(Lys) + a 1,2-diacyl-sn-glycero-3-phospho-(1'-sn-glycerol) = a 1,2-diacyl-sn-glycero-3-phospho-1'-(3'-O-L-lysyl)-sn-glycerol + tRNA(Lys)</text>
        <dbReference type="Rhea" id="RHEA:10668"/>
        <dbReference type="Rhea" id="RHEA-COMP:9696"/>
        <dbReference type="Rhea" id="RHEA-COMP:9697"/>
        <dbReference type="ChEBI" id="CHEBI:64716"/>
        <dbReference type="ChEBI" id="CHEBI:75792"/>
        <dbReference type="ChEBI" id="CHEBI:78442"/>
        <dbReference type="ChEBI" id="CHEBI:78529"/>
        <dbReference type="EC" id="2.3.2.3"/>
    </reaction>
</comment>
<keyword evidence="6" id="KW-0808">Transferase</keyword>
<comment type="function">
    <text evidence="6">Catalyzes the transfer of a lysyl group from L-lysyl-tRNA(Lys) to membrane-bound phosphatidylglycerol (PG), which produces lysylphosphatidylglycerol (LPG), a major component of the bacterial membrane with a positive net charge. LPG synthesis contributes to bacterial virulence as it is involved in the resistance mechanism against cationic antimicrobial peptides (CAMP) produces by the host's immune system (defensins, cathelicidins) and by the competing microorganisms.</text>
</comment>
<evidence type="ECO:0000313" key="7">
    <source>
        <dbReference type="EMBL" id="NDL68415.1"/>
    </source>
</evidence>
<evidence type="ECO:0000256" key="3">
    <source>
        <dbReference type="ARBA" id="ARBA00022692"/>
    </source>
</evidence>
<dbReference type="PANTHER" id="PTHR37693">
    <property type="entry name" value="PHOSPHATIDYLGLYCEROL LYSYLTRANSFERASE"/>
    <property type="match status" value="1"/>
</dbReference>
<dbReference type="Proteomes" id="UP000461585">
    <property type="component" value="Unassembled WGS sequence"/>
</dbReference>
<dbReference type="EMBL" id="JAAEEH010000038">
    <property type="protein sequence ID" value="NDL68415.1"/>
    <property type="molecule type" value="Genomic_DNA"/>
</dbReference>
<feature type="transmembrane region" description="Helical" evidence="6">
    <location>
        <begin position="44"/>
        <end position="65"/>
    </location>
</feature>
<dbReference type="GO" id="GO:0046677">
    <property type="term" value="P:response to antibiotic"/>
    <property type="evidence" value="ECO:0007669"/>
    <property type="project" value="UniProtKB-KW"/>
</dbReference>
<evidence type="ECO:0000256" key="6">
    <source>
        <dbReference type="RuleBase" id="RU363042"/>
    </source>
</evidence>
<dbReference type="GO" id="GO:0006629">
    <property type="term" value="P:lipid metabolic process"/>
    <property type="evidence" value="ECO:0007669"/>
    <property type="project" value="UniProtKB-KW"/>
</dbReference>
<feature type="transmembrane region" description="Helical" evidence="6">
    <location>
        <begin position="125"/>
        <end position="142"/>
    </location>
</feature>
<keyword evidence="6" id="KW-0046">Antibiotic resistance</keyword>
<keyword evidence="2" id="KW-1003">Cell membrane</keyword>
<name>A0A7X5HXH0_9FIRM</name>
<evidence type="ECO:0000256" key="5">
    <source>
        <dbReference type="ARBA" id="ARBA00023136"/>
    </source>
</evidence>
<dbReference type="EC" id="2.3.2.3" evidence="6"/>
<evidence type="ECO:0000313" key="8">
    <source>
        <dbReference type="Proteomes" id="UP000461585"/>
    </source>
</evidence>
<keyword evidence="3 6" id="KW-0812">Transmembrane</keyword>
<dbReference type="GO" id="GO:0050071">
    <property type="term" value="F:phosphatidylglycerol lysyltransferase activity"/>
    <property type="evidence" value="ECO:0007669"/>
    <property type="project" value="UniProtKB-EC"/>
</dbReference>
<comment type="similarity">
    <text evidence="6">Belongs to the LPG synthase family.</text>
</comment>
<dbReference type="AlphaFoldDB" id="A0A7X5HXH0"/>
<dbReference type="GO" id="GO:0005886">
    <property type="term" value="C:plasma membrane"/>
    <property type="evidence" value="ECO:0007669"/>
    <property type="project" value="UniProtKB-SubCell"/>
</dbReference>
<feature type="transmembrane region" description="Helical" evidence="6">
    <location>
        <begin position="154"/>
        <end position="180"/>
    </location>
</feature>
<accession>A0A7X5HXH0</accession>
<evidence type="ECO:0000256" key="1">
    <source>
        <dbReference type="ARBA" id="ARBA00004651"/>
    </source>
</evidence>
<evidence type="ECO:0000256" key="4">
    <source>
        <dbReference type="ARBA" id="ARBA00022989"/>
    </source>
</evidence>
<dbReference type="PANTHER" id="PTHR37693:SF1">
    <property type="entry name" value="INTEGRAL MEMBRANE PROTEIN"/>
    <property type="match status" value="1"/>
</dbReference>